<feature type="compositionally biased region" description="Basic and acidic residues" evidence="1">
    <location>
        <begin position="163"/>
        <end position="172"/>
    </location>
</feature>
<gene>
    <name evidence="3" type="ORF">GCM10010121_069360</name>
</gene>
<evidence type="ECO:0000256" key="1">
    <source>
        <dbReference type="SAM" id="MobiDB-lite"/>
    </source>
</evidence>
<keyword evidence="2" id="KW-1133">Transmembrane helix</keyword>
<reference evidence="3" key="1">
    <citation type="journal article" date="2014" name="Int. J. Syst. Evol. Microbiol.">
        <title>Complete genome sequence of Corynebacterium casei LMG S-19264T (=DSM 44701T), isolated from a smear-ripened cheese.</title>
        <authorList>
            <consortium name="US DOE Joint Genome Institute (JGI-PGF)"/>
            <person name="Walter F."/>
            <person name="Albersmeier A."/>
            <person name="Kalinowski J."/>
            <person name="Ruckert C."/>
        </authorList>
    </citation>
    <scope>NUCLEOTIDE SEQUENCE</scope>
    <source>
        <strain evidence="3">JCM 3086</strain>
    </source>
</reference>
<evidence type="ECO:0000313" key="3">
    <source>
        <dbReference type="EMBL" id="GGJ48363.1"/>
    </source>
</evidence>
<feature type="compositionally biased region" description="Basic and acidic residues" evidence="1">
    <location>
        <begin position="143"/>
        <end position="155"/>
    </location>
</feature>
<dbReference type="Proteomes" id="UP000657574">
    <property type="component" value="Unassembled WGS sequence"/>
</dbReference>
<keyword evidence="2" id="KW-0812">Transmembrane</keyword>
<dbReference type="AlphaFoldDB" id="A0A917P0I7"/>
<proteinExistence type="predicted"/>
<keyword evidence="2" id="KW-0472">Membrane</keyword>
<evidence type="ECO:0000313" key="4">
    <source>
        <dbReference type="Proteomes" id="UP000657574"/>
    </source>
</evidence>
<evidence type="ECO:0000256" key="2">
    <source>
        <dbReference type="SAM" id="Phobius"/>
    </source>
</evidence>
<reference evidence="3" key="2">
    <citation type="submission" date="2020-09" db="EMBL/GenBank/DDBJ databases">
        <authorList>
            <person name="Sun Q."/>
            <person name="Ohkuma M."/>
        </authorList>
    </citation>
    <scope>NUCLEOTIDE SEQUENCE</scope>
    <source>
        <strain evidence="3">JCM 3086</strain>
    </source>
</reference>
<dbReference type="EMBL" id="BMQA01000035">
    <property type="protein sequence ID" value="GGJ48363.1"/>
    <property type="molecule type" value="Genomic_DNA"/>
</dbReference>
<name>A0A917P0I7_9ACTN</name>
<comment type="caution">
    <text evidence="3">The sequence shown here is derived from an EMBL/GenBank/DDBJ whole genome shotgun (WGS) entry which is preliminary data.</text>
</comment>
<protein>
    <submittedName>
        <fullName evidence="3">Uncharacterized protein</fullName>
    </submittedName>
</protein>
<feature type="region of interest" description="Disordered" evidence="1">
    <location>
        <begin position="143"/>
        <end position="201"/>
    </location>
</feature>
<feature type="transmembrane region" description="Helical" evidence="2">
    <location>
        <begin position="32"/>
        <end position="52"/>
    </location>
</feature>
<keyword evidence="4" id="KW-1185">Reference proteome</keyword>
<accession>A0A917P0I7</accession>
<organism evidence="3 4">
    <name type="scientific">Streptomyces brasiliensis</name>
    <dbReference type="NCBI Taxonomy" id="1954"/>
    <lineage>
        <taxon>Bacteria</taxon>
        <taxon>Bacillati</taxon>
        <taxon>Actinomycetota</taxon>
        <taxon>Actinomycetes</taxon>
        <taxon>Kitasatosporales</taxon>
        <taxon>Streptomycetaceae</taxon>
        <taxon>Streptomyces</taxon>
    </lineage>
</organism>
<sequence length="201" mass="22138">MWMWVLLNLHYEDRVVAFLPPVWTKIPAADRVGVAAVALAAAFVALVVGTRVRQVHFRPRLFKRPQVPTAESVDTSWFAPHSLDGFPEEVVHLNPRAPDAPSLDRLYAAWVLATHTPGLDARWLERNLALPADAAHLIVEAAESRHREPATRENLDEQAGTPLDKREIRANTEEDASVPGRGRAGRPWATGPPSSGPGHGR</sequence>